<reference evidence="5 6" key="1">
    <citation type="submission" date="2016-10" db="EMBL/GenBank/DDBJ databases">
        <authorList>
            <person name="de Groot N.N."/>
        </authorList>
    </citation>
    <scope>NUCLEOTIDE SEQUENCE [LARGE SCALE GENOMIC DNA]</scope>
    <source>
        <strain evidence="5">MBHS1</strain>
    </source>
</reference>
<gene>
    <name evidence="5" type="primary">arfA</name>
    <name evidence="5" type="ORF">MBHS_03605</name>
</gene>
<dbReference type="CDD" id="cd07185">
    <property type="entry name" value="OmpA_C-like"/>
    <property type="match status" value="1"/>
</dbReference>
<name>A0A1H6FCA3_9GAMM</name>
<dbReference type="InterPro" id="IPR006665">
    <property type="entry name" value="OmpA-like"/>
</dbReference>
<feature type="transmembrane region" description="Helical" evidence="3">
    <location>
        <begin position="12"/>
        <end position="34"/>
    </location>
</feature>
<evidence type="ECO:0000313" key="5">
    <source>
        <dbReference type="EMBL" id="SEH07720.1"/>
    </source>
</evidence>
<protein>
    <submittedName>
        <fullName evidence="5">Peptidoglycan-binding protein ArfA</fullName>
    </submittedName>
</protein>
<feature type="coiled-coil region" evidence="2">
    <location>
        <begin position="447"/>
        <end position="509"/>
    </location>
</feature>
<organism evidence="5 6">
    <name type="scientific">Candidatus Venteria ishoeyi</name>
    <dbReference type="NCBI Taxonomy" id="1899563"/>
    <lineage>
        <taxon>Bacteria</taxon>
        <taxon>Pseudomonadati</taxon>
        <taxon>Pseudomonadota</taxon>
        <taxon>Gammaproteobacteria</taxon>
        <taxon>Thiotrichales</taxon>
        <taxon>Thiotrichaceae</taxon>
        <taxon>Venteria</taxon>
    </lineage>
</organism>
<keyword evidence="1 3" id="KW-0472">Membrane</keyword>
<evidence type="ECO:0000259" key="4">
    <source>
        <dbReference type="PROSITE" id="PS51123"/>
    </source>
</evidence>
<dbReference type="Gene3D" id="3.30.1330.60">
    <property type="entry name" value="OmpA-like domain"/>
    <property type="match status" value="1"/>
</dbReference>
<dbReference type="PANTHER" id="PTHR30329">
    <property type="entry name" value="STATOR ELEMENT OF FLAGELLAR MOTOR COMPLEX"/>
    <property type="match status" value="1"/>
</dbReference>
<dbReference type="SUPFAM" id="SSF103088">
    <property type="entry name" value="OmpA-like"/>
    <property type="match status" value="1"/>
</dbReference>
<dbReference type="EMBL" id="FMSV02000539">
    <property type="protein sequence ID" value="SEH07720.1"/>
    <property type="molecule type" value="Genomic_DNA"/>
</dbReference>
<dbReference type="InterPro" id="IPR036737">
    <property type="entry name" value="OmpA-like_sf"/>
</dbReference>
<evidence type="ECO:0000256" key="3">
    <source>
        <dbReference type="SAM" id="Phobius"/>
    </source>
</evidence>
<sequence length="735" mass="82057">MDTFINTDALLYAVVAKSMLSILLVFAGIVALYVGSRLYQQALDQQASSAEEETGEFASKRLHKDTWMPRGSMIKSREGERFTRLDKDMWVSRGTLVRVIKLDENNRQALKVTGSLVMASSIIWGSLAWLAAPLDIDNMNQSLAKTQEHRIHNALTSIAQKVETTGQDFTQSLATLQTQVASIAQLEKNINQLQAQQTEQVTQHLTQHLGQMDSHWQQQQTGLNDNLNSLKIHLDKQAQALGSEQAALETDIKAAFSAIKSQNQNWQQQNQQQQNTLQQSVTQLANQQQKLASQEAITGLAKSQASLETQLQTLMPETRQQVQQLFEQWQQHSQNQQQQTQAQIQQDQTELQQTVETLSHSLQNVEKQLSENQNQEQIAQIQAGLQTLKQTQDSIATGLNALQTSNATQQHTTQLTGLASQTQQLQTALETMGQSVQKNNTQLQQSLSHWQQNTQQLQQMLGNYQQEISTTQNHSMQQQALLKTMQNDLQQLQQAMQAQIEQNKQTSLSREMMQTQLTALQDSSSKTEPALLAAMTEIREALTRLKAPQANMDAVQAITSKSESVTQATLEAVATDKMLTQLADTEKTDSKKQADTEKQIAQPDNEITQALLATEINKLADGRRYLDLTIAFAPGSSQSVSDQKLLEQLAIALTHSTLKNHLITLQGYTDSHGAAINNLRLSTKRAAFVKEWLIQHTTLDANKIQVEGKGEANPIADNTTAIGRQKNRRIRLVVK</sequence>
<dbReference type="InterPro" id="IPR050330">
    <property type="entry name" value="Bact_OuterMem_StrucFunc"/>
</dbReference>
<dbReference type="PROSITE" id="PS51123">
    <property type="entry name" value="OMPA_2"/>
    <property type="match status" value="1"/>
</dbReference>
<keyword evidence="3" id="KW-1133">Transmembrane helix</keyword>
<dbReference type="AlphaFoldDB" id="A0A1H6FCA3"/>
<keyword evidence="6" id="KW-1185">Reference proteome</keyword>
<dbReference type="Pfam" id="PF00691">
    <property type="entry name" value="OmpA"/>
    <property type="match status" value="1"/>
</dbReference>
<evidence type="ECO:0000313" key="6">
    <source>
        <dbReference type="Proteomes" id="UP000236724"/>
    </source>
</evidence>
<evidence type="ECO:0000256" key="1">
    <source>
        <dbReference type="PROSITE-ProRule" id="PRU00473"/>
    </source>
</evidence>
<proteinExistence type="predicted"/>
<dbReference type="Proteomes" id="UP000236724">
    <property type="component" value="Unassembled WGS sequence"/>
</dbReference>
<dbReference type="OrthoDB" id="9815217at2"/>
<evidence type="ECO:0000256" key="2">
    <source>
        <dbReference type="SAM" id="Coils"/>
    </source>
</evidence>
<feature type="coiled-coil region" evidence="2">
    <location>
        <begin position="256"/>
        <end position="290"/>
    </location>
</feature>
<feature type="coiled-coil region" evidence="2">
    <location>
        <begin position="176"/>
        <end position="203"/>
    </location>
</feature>
<dbReference type="RefSeq" id="WP_103921345.1">
    <property type="nucleotide sequence ID" value="NZ_FMSV02000539.1"/>
</dbReference>
<feature type="domain" description="OmpA-like" evidence="4">
    <location>
        <begin position="619"/>
        <end position="735"/>
    </location>
</feature>
<dbReference type="PANTHER" id="PTHR30329:SF21">
    <property type="entry name" value="LIPOPROTEIN YIAD-RELATED"/>
    <property type="match status" value="1"/>
</dbReference>
<feature type="coiled-coil region" evidence="2">
    <location>
        <begin position="348"/>
        <end position="382"/>
    </location>
</feature>
<keyword evidence="2" id="KW-0175">Coiled coil</keyword>
<dbReference type="GO" id="GO:0016020">
    <property type="term" value="C:membrane"/>
    <property type="evidence" value="ECO:0007669"/>
    <property type="project" value="UniProtKB-UniRule"/>
</dbReference>
<keyword evidence="3" id="KW-0812">Transmembrane</keyword>
<accession>A0A1H6FCA3</accession>